<comment type="caution">
    <text evidence="6">The sequence shown here is derived from an EMBL/GenBank/DDBJ whole genome shotgun (WGS) entry which is preliminary data.</text>
</comment>
<evidence type="ECO:0000313" key="7">
    <source>
        <dbReference type="Proteomes" id="UP001217089"/>
    </source>
</evidence>
<keyword evidence="7" id="KW-1185">Reference proteome</keyword>
<feature type="transmembrane region" description="Helical" evidence="5">
    <location>
        <begin position="173"/>
        <end position="197"/>
    </location>
</feature>
<evidence type="ECO:0000313" key="6">
    <source>
        <dbReference type="EMBL" id="KAJ8321661.1"/>
    </source>
</evidence>
<gene>
    <name evidence="6" type="ORF">KUTeg_000132</name>
</gene>
<dbReference type="InterPro" id="IPR004031">
    <property type="entry name" value="PMP22/EMP/MP20/Claudin"/>
</dbReference>
<feature type="transmembrane region" description="Helical" evidence="5">
    <location>
        <begin position="7"/>
        <end position="26"/>
    </location>
</feature>
<dbReference type="PANTHER" id="PTHR21284">
    <property type="entry name" value="EG:80H7.2 PROTEIN"/>
    <property type="match status" value="1"/>
</dbReference>
<evidence type="ECO:0000256" key="3">
    <source>
        <dbReference type="ARBA" id="ARBA00022989"/>
    </source>
</evidence>
<evidence type="ECO:0000256" key="2">
    <source>
        <dbReference type="ARBA" id="ARBA00022692"/>
    </source>
</evidence>
<evidence type="ECO:0000256" key="4">
    <source>
        <dbReference type="ARBA" id="ARBA00023136"/>
    </source>
</evidence>
<dbReference type="EMBL" id="JARBDR010000018">
    <property type="protein sequence ID" value="KAJ8321661.1"/>
    <property type="molecule type" value="Genomic_DNA"/>
</dbReference>
<comment type="subcellular location">
    <subcellularLocation>
        <location evidence="1">Membrane</location>
        <topology evidence="1">Multi-pass membrane protein</topology>
    </subcellularLocation>
</comment>
<keyword evidence="2 5" id="KW-0812">Transmembrane</keyword>
<dbReference type="Pfam" id="PF13903">
    <property type="entry name" value="Claudin_2"/>
    <property type="match status" value="1"/>
</dbReference>
<dbReference type="PANTHER" id="PTHR21284:SF12">
    <property type="entry name" value="EG:80H7.2 PROTEIN"/>
    <property type="match status" value="1"/>
</dbReference>
<evidence type="ECO:0000256" key="1">
    <source>
        <dbReference type="ARBA" id="ARBA00004141"/>
    </source>
</evidence>
<feature type="transmembrane region" description="Helical" evidence="5">
    <location>
        <begin position="131"/>
        <end position="153"/>
    </location>
</feature>
<sequence length="224" mass="25806">MALERAKCLIIGSLVVCSIGLVFYIIGFSTPNWLEADRRYTTTSHFVRIGLWEACFEQWSYYKDYTGKQYNGCWWIFSYEYRPIWQWLNPPWFLAIQVIMTICLILELVAELILVMFIVGCCPGTKSFVALFALSAIQLLAGLLTALCVIMFGTKSVVDRQWIEKPDQNYLSWSFGLMVLSGFCQLFGGMCSVVAAMQVRLENQKNKPKERYEGYVMSTQPPHY</sequence>
<accession>A0ABQ9FY35</accession>
<keyword evidence="3 5" id="KW-1133">Transmembrane helix</keyword>
<proteinExistence type="predicted"/>
<feature type="transmembrane region" description="Helical" evidence="5">
    <location>
        <begin position="92"/>
        <end position="119"/>
    </location>
</feature>
<dbReference type="Proteomes" id="UP001217089">
    <property type="component" value="Unassembled WGS sequence"/>
</dbReference>
<organism evidence="6 7">
    <name type="scientific">Tegillarca granosa</name>
    <name type="common">Malaysian cockle</name>
    <name type="synonym">Anadara granosa</name>
    <dbReference type="NCBI Taxonomy" id="220873"/>
    <lineage>
        <taxon>Eukaryota</taxon>
        <taxon>Metazoa</taxon>
        <taxon>Spiralia</taxon>
        <taxon>Lophotrochozoa</taxon>
        <taxon>Mollusca</taxon>
        <taxon>Bivalvia</taxon>
        <taxon>Autobranchia</taxon>
        <taxon>Pteriomorphia</taxon>
        <taxon>Arcoida</taxon>
        <taxon>Arcoidea</taxon>
        <taxon>Arcidae</taxon>
        <taxon>Tegillarca</taxon>
    </lineage>
</organism>
<dbReference type="Gene3D" id="1.20.140.150">
    <property type="match status" value="1"/>
</dbReference>
<protein>
    <submittedName>
        <fullName evidence="6">Uncharacterized protein</fullName>
    </submittedName>
</protein>
<evidence type="ECO:0000256" key="5">
    <source>
        <dbReference type="SAM" id="Phobius"/>
    </source>
</evidence>
<name>A0ABQ9FY35_TEGGR</name>
<keyword evidence="4 5" id="KW-0472">Membrane</keyword>
<reference evidence="6 7" key="1">
    <citation type="submission" date="2022-12" db="EMBL/GenBank/DDBJ databases">
        <title>Chromosome-level genome of Tegillarca granosa.</title>
        <authorList>
            <person name="Kim J."/>
        </authorList>
    </citation>
    <scope>NUCLEOTIDE SEQUENCE [LARGE SCALE GENOMIC DNA]</scope>
    <source>
        <strain evidence="6">Teg-2019</strain>
        <tissue evidence="6">Adductor muscle</tissue>
    </source>
</reference>